<dbReference type="PROSITE" id="PS00479">
    <property type="entry name" value="ZF_DAG_PE_1"/>
    <property type="match status" value="1"/>
</dbReference>
<keyword evidence="15" id="KW-1185">Reference proteome</keyword>
<feature type="compositionally biased region" description="Polar residues" evidence="10">
    <location>
        <begin position="1555"/>
        <end position="1588"/>
    </location>
</feature>
<feature type="compositionally biased region" description="Low complexity" evidence="10">
    <location>
        <begin position="546"/>
        <end position="569"/>
    </location>
</feature>
<dbReference type="PROSITE" id="PS50021">
    <property type="entry name" value="CH"/>
    <property type="match status" value="1"/>
</dbReference>
<dbReference type="Proteomes" id="UP001329825">
    <property type="component" value="Chromosome 1"/>
</dbReference>
<evidence type="ECO:0000259" key="11">
    <source>
        <dbReference type="PROSITE" id="PS50011"/>
    </source>
</evidence>
<reference evidence="14 15" key="1">
    <citation type="submission" date="2024-01" db="EMBL/GenBank/DDBJ databases">
        <title>Comparative genomics of Cryptococcus and Kwoniella reveals pathogenesis evolution and contrasting modes of karyotype evolution via chromosome fusion or intercentromeric recombination.</title>
        <authorList>
            <person name="Coelho M.A."/>
            <person name="David-Palma M."/>
            <person name="Shea T."/>
            <person name="Bowers K."/>
            <person name="McGinley-Smith S."/>
            <person name="Mohammad A.W."/>
            <person name="Gnirke A."/>
            <person name="Yurkov A.M."/>
            <person name="Nowrousian M."/>
            <person name="Sun S."/>
            <person name="Cuomo C.A."/>
            <person name="Heitman J."/>
        </authorList>
    </citation>
    <scope>NUCLEOTIDE SEQUENCE [LARGE SCALE GENOMIC DNA]</scope>
    <source>
        <strain evidence="14">CBS 11374</strain>
    </source>
</reference>
<evidence type="ECO:0008006" key="16">
    <source>
        <dbReference type="Google" id="ProtNLM"/>
    </source>
</evidence>
<dbReference type="SUPFAM" id="SSF47576">
    <property type="entry name" value="Calponin-homology domain, CH-domain"/>
    <property type="match status" value="1"/>
</dbReference>
<evidence type="ECO:0000313" key="15">
    <source>
        <dbReference type="Proteomes" id="UP001329825"/>
    </source>
</evidence>
<keyword evidence="6" id="KW-0418">Kinase</keyword>
<feature type="compositionally biased region" description="Low complexity" evidence="10">
    <location>
        <begin position="24"/>
        <end position="36"/>
    </location>
</feature>
<feature type="compositionally biased region" description="Basic and acidic residues" evidence="10">
    <location>
        <begin position="985"/>
        <end position="1006"/>
    </location>
</feature>
<accession>A0ABZ1CQK5</accession>
<feature type="region of interest" description="Disordered" evidence="10">
    <location>
        <begin position="1539"/>
        <end position="1594"/>
    </location>
</feature>
<dbReference type="InterPro" id="IPR011009">
    <property type="entry name" value="Kinase-like_dom_sf"/>
</dbReference>
<feature type="domain" description="Calponin-homology (CH)" evidence="12">
    <location>
        <begin position="424"/>
        <end position="535"/>
    </location>
</feature>
<feature type="domain" description="Phorbol-ester/DAG-type" evidence="13">
    <location>
        <begin position="1408"/>
        <end position="1455"/>
    </location>
</feature>
<keyword evidence="3" id="KW-0808">Transferase</keyword>
<name>A0ABZ1CQK5_9TREE</name>
<dbReference type="PROSITE" id="PS50011">
    <property type="entry name" value="PROTEIN_KINASE_DOM"/>
    <property type="match status" value="1"/>
</dbReference>
<gene>
    <name evidence="14" type="ORF">IL334_000943</name>
</gene>
<feature type="compositionally biased region" description="Polar residues" evidence="10">
    <location>
        <begin position="570"/>
        <end position="583"/>
    </location>
</feature>
<dbReference type="Pfam" id="PF00069">
    <property type="entry name" value="Pkinase"/>
    <property type="match status" value="1"/>
</dbReference>
<evidence type="ECO:0000256" key="4">
    <source>
        <dbReference type="ARBA" id="ARBA00022723"/>
    </source>
</evidence>
<feature type="region of interest" description="Disordered" evidence="10">
    <location>
        <begin position="970"/>
        <end position="1013"/>
    </location>
</feature>
<keyword evidence="7" id="KW-0862">Zinc</keyword>
<feature type="domain" description="Protein kinase" evidence="11">
    <location>
        <begin position="1070"/>
        <end position="1338"/>
    </location>
</feature>
<dbReference type="CDD" id="cd06627">
    <property type="entry name" value="STKc_Cdc7_like"/>
    <property type="match status" value="1"/>
</dbReference>
<keyword evidence="4" id="KW-0479">Metal-binding</keyword>
<feature type="region of interest" description="Disordered" evidence="10">
    <location>
        <begin position="936"/>
        <end position="957"/>
    </location>
</feature>
<feature type="compositionally biased region" description="Polar residues" evidence="10">
    <location>
        <begin position="147"/>
        <end position="158"/>
    </location>
</feature>
<comment type="similarity">
    <text evidence="1">Belongs to the protein kinase superfamily. STE Ser/Thr protein kinase family. MAP kinase kinase kinase subfamily.</text>
</comment>
<dbReference type="Gene3D" id="3.30.60.20">
    <property type="match status" value="1"/>
</dbReference>
<dbReference type="Gene3D" id="1.10.418.10">
    <property type="entry name" value="Calponin-like domain"/>
    <property type="match status" value="1"/>
</dbReference>
<evidence type="ECO:0000259" key="12">
    <source>
        <dbReference type="PROSITE" id="PS50021"/>
    </source>
</evidence>
<feature type="compositionally biased region" description="Polar residues" evidence="10">
    <location>
        <begin position="289"/>
        <end position="298"/>
    </location>
</feature>
<feature type="compositionally biased region" description="Low complexity" evidence="10">
    <location>
        <begin position="937"/>
        <end position="947"/>
    </location>
</feature>
<evidence type="ECO:0000256" key="5">
    <source>
        <dbReference type="ARBA" id="ARBA00022741"/>
    </source>
</evidence>
<dbReference type="SUPFAM" id="SSF56112">
    <property type="entry name" value="Protein kinase-like (PK-like)"/>
    <property type="match status" value="1"/>
</dbReference>
<sequence>MIATAHIQSPPHLFHPFPTNTIMSSQPQPQPHASSSRGTRSGAPALMPTGGRGFKGFFSRTKSPEPIESPTSRSRLRSFMGDTSRHNIAKENTPSSDVNAGRQGVEGQIGRRVRPTTPTERAQSHIRLNPTALPALQKGEDGKWQPPSLSRGSMSTSALALLQGEREERSPTPKAAGSEETFKKSHKHTLSNLFQSSTRHRSTPPTATIRIQPTDDSKTIRASSRDRKERDLEPIPSQASRPSFLNSEKSTQQNRRLENSPSRPSVSSANKCLSPPQTSPTPQRPSHTIPLNSTAADTPSSPPPLMTVNSYSSPVAPVRISHTNTMLPPPVPKHSRHDSTPTSILSQSHYHLRLTTTFIVKSLTPVFRGSAFVQNEKNMEMKRIGDERLTALTRMEKAWSAEWARVGHASSNAQASFMPPEGPTISSHEAKVRLVYVGERAKERERKAWVEALKDGILLCFLLNHLFPAQPPHITKVNITEDGVLRATNLTRFIASCQTIGLSPVGVFGVTDLQDGTEISLGRVASTIIALGRLAGPAKAGVSQNRSPASSKPGSRSNSRPPSRNASISVSPPQSLSTSRCTSVDLSQSKHLSLDGLASACKPSKITSNKNSQDSEDTRHQLPAKLEIKTDTRDTIDLDDPSAWRTPTTSTFALPPLPSDSPAIKRTPMSRATTQHNISPIQTESPTSSPSSRNLTPVGRRVSLQIRPSLRPRNSTGSRVSVSFAENEPHSPRKINPAQSPPPLHAHSRERTPSLISAGSRVTSSAYSRSSAAFSVATVLEGDHANAIDLSEDIEYEAGMLQPRERRASEQKLQEARQKIIGTLMSNEDLSDDLKKSVQDSSEFTRPSPDEARVSALSASLAALEGTKSSHPLGRVESSPGRRPIARRGISNEVDRVPEEDEHSSNGTTVAMSNEGSRPSVLRRLSSNGKVIIPKRSASPASHSASPTGVAFPPSSSITGSSCMMRATSLGSGPPVGQDSPEIVNKTERRQSDGLSREKVNRHARDVTMSSEDSARPLQMRINSMINLPSAGIERPHSLFREHSNQNAVKASLPLQVLEFREPGCPVIKYQLGNCIGRGQFGSVYRSLNLSNGQMVAIKRVRLNGMREDEVTDVMKEVELLKQMSHPSIVKYEGMSRDADYLNIVLEFVENGSLGQTLKAFGNFNERLVSSYVAKILEGLDYLHSQGVVHCDLKAANILSTKNGNVKLSDFGVSLNMKAVENIKQDAKTAGKEGGKKRVSEVAGTPNWMAPEVISLAGASFASDIWSLGCTIIELLTGKPPYADIGNSMTVLFRIVEDDMPPLPLNISAALTDFLKLCFIKDPTARPPAVMLFEHPWVKGLNPELGLRPQDSVPFLRRVSMDLRRVDSQRMFEGENPSPSLDGPGEGRIHRHSMTSSHGRDGSGSDKGHVLIKTSFGKAIACRVCLADVRKAGVLCQDCGLIAHTSCAPKAAPKCDIHEQLALFTRQQEILQATLLDRTDSTQPFFETGHNPLTALPVKILNGLIRSKSRGGMSLAVSSPSQLDLNSQSYLEMKRNIKQGQGHGQGERVYHRPSMETQPSSRSTSFNIQRSSVYSNVSEHGQTEQEQQAAKRRSGVNFDLSDQHNQYLNPAAYTRGAISSNSQMDLANGGSQLELTAENLAKVGYANKGGLKEKESKSDCCLQ</sequence>
<feature type="compositionally biased region" description="Polar residues" evidence="10">
    <location>
        <begin position="712"/>
        <end position="721"/>
    </location>
</feature>
<dbReference type="Gene3D" id="1.10.510.10">
    <property type="entry name" value="Transferase(Phosphotransferase) domain 1"/>
    <property type="match status" value="1"/>
</dbReference>
<dbReference type="Pfam" id="PF00307">
    <property type="entry name" value="CH"/>
    <property type="match status" value="1"/>
</dbReference>
<keyword evidence="2" id="KW-0723">Serine/threonine-protein kinase</keyword>
<feature type="compositionally biased region" description="Basic and acidic residues" evidence="10">
    <location>
        <begin position="213"/>
        <end position="233"/>
    </location>
</feature>
<evidence type="ECO:0000259" key="13">
    <source>
        <dbReference type="PROSITE" id="PS50081"/>
    </source>
</evidence>
<feature type="region of interest" description="Disordered" evidence="10">
    <location>
        <begin position="830"/>
        <end position="921"/>
    </location>
</feature>
<feature type="region of interest" description="Disordered" evidence="10">
    <location>
        <begin position="1"/>
        <end position="342"/>
    </location>
</feature>
<dbReference type="InterPro" id="IPR046349">
    <property type="entry name" value="C1-like_sf"/>
</dbReference>
<feature type="region of interest" description="Disordered" evidence="10">
    <location>
        <begin position="604"/>
        <end position="623"/>
    </location>
</feature>
<dbReference type="CDD" id="cd00029">
    <property type="entry name" value="C1"/>
    <property type="match status" value="1"/>
</dbReference>
<evidence type="ECO:0000256" key="10">
    <source>
        <dbReference type="SAM" id="MobiDB-lite"/>
    </source>
</evidence>
<feature type="region of interest" description="Disordered" evidence="10">
    <location>
        <begin position="1370"/>
        <end position="1406"/>
    </location>
</feature>
<evidence type="ECO:0000256" key="2">
    <source>
        <dbReference type="ARBA" id="ARBA00022527"/>
    </source>
</evidence>
<proteinExistence type="inferred from homology"/>
<dbReference type="PROSITE" id="PS50081">
    <property type="entry name" value="ZF_DAG_PE_2"/>
    <property type="match status" value="1"/>
</dbReference>
<dbReference type="PANTHER" id="PTHR11584">
    <property type="entry name" value="SERINE/THREONINE PROTEIN KINASE"/>
    <property type="match status" value="1"/>
</dbReference>
<evidence type="ECO:0000256" key="1">
    <source>
        <dbReference type="ARBA" id="ARBA00006529"/>
    </source>
</evidence>
<feature type="compositionally biased region" description="Low complexity" evidence="10">
    <location>
        <begin position="855"/>
        <end position="864"/>
    </location>
</feature>
<dbReference type="SMART" id="SM00109">
    <property type="entry name" value="C1"/>
    <property type="match status" value="1"/>
</dbReference>
<keyword evidence="5 9" id="KW-0547">Nucleotide-binding</keyword>
<feature type="compositionally biased region" description="Polar residues" evidence="10">
    <location>
        <begin position="190"/>
        <end position="211"/>
    </location>
</feature>
<dbReference type="GeneID" id="87953074"/>
<dbReference type="EMBL" id="CP141881">
    <property type="protein sequence ID" value="WRT64016.1"/>
    <property type="molecule type" value="Genomic_DNA"/>
</dbReference>
<feature type="region of interest" description="Disordered" evidence="10">
    <location>
        <begin position="539"/>
        <end position="583"/>
    </location>
</feature>
<feature type="compositionally biased region" description="Polar residues" evidence="10">
    <location>
        <begin position="905"/>
        <end position="917"/>
    </location>
</feature>
<evidence type="ECO:0000256" key="9">
    <source>
        <dbReference type="PROSITE-ProRule" id="PRU10141"/>
    </source>
</evidence>
<dbReference type="InterPro" id="IPR017441">
    <property type="entry name" value="Protein_kinase_ATP_BS"/>
</dbReference>
<evidence type="ECO:0000256" key="7">
    <source>
        <dbReference type="ARBA" id="ARBA00022833"/>
    </source>
</evidence>
<protein>
    <recommendedName>
        <fullName evidence="16">STE/STE11/CDC15 protein kinase</fullName>
    </recommendedName>
</protein>
<dbReference type="PANTHER" id="PTHR11584:SF369">
    <property type="entry name" value="MITOGEN-ACTIVATED PROTEIN KINASE KINASE KINASE 19-RELATED"/>
    <property type="match status" value="1"/>
</dbReference>
<evidence type="ECO:0000256" key="8">
    <source>
        <dbReference type="ARBA" id="ARBA00022840"/>
    </source>
</evidence>
<feature type="compositionally biased region" description="Polar residues" evidence="10">
    <location>
        <begin position="237"/>
        <end position="271"/>
    </location>
</feature>
<dbReference type="SMART" id="SM00220">
    <property type="entry name" value="S_TKc"/>
    <property type="match status" value="1"/>
</dbReference>
<dbReference type="InterPro" id="IPR000719">
    <property type="entry name" value="Prot_kinase_dom"/>
</dbReference>
<evidence type="ECO:0000256" key="6">
    <source>
        <dbReference type="ARBA" id="ARBA00022777"/>
    </source>
</evidence>
<organism evidence="14 15">
    <name type="scientific">Kwoniella shivajii</name>
    <dbReference type="NCBI Taxonomy" id="564305"/>
    <lineage>
        <taxon>Eukaryota</taxon>
        <taxon>Fungi</taxon>
        <taxon>Dikarya</taxon>
        <taxon>Basidiomycota</taxon>
        <taxon>Agaricomycotina</taxon>
        <taxon>Tremellomycetes</taxon>
        <taxon>Tremellales</taxon>
        <taxon>Cryptococcaceae</taxon>
        <taxon>Kwoniella</taxon>
    </lineage>
</organism>
<feature type="compositionally biased region" description="Polar residues" evidence="10">
    <location>
        <begin position="670"/>
        <end position="695"/>
    </location>
</feature>
<dbReference type="InterPro" id="IPR001715">
    <property type="entry name" value="CH_dom"/>
</dbReference>
<evidence type="ECO:0000313" key="14">
    <source>
        <dbReference type="EMBL" id="WRT64016.1"/>
    </source>
</evidence>
<dbReference type="PROSITE" id="PS00107">
    <property type="entry name" value="PROTEIN_KINASE_ATP"/>
    <property type="match status" value="1"/>
</dbReference>
<dbReference type="InterPro" id="IPR002219">
    <property type="entry name" value="PKC_DAG/PE"/>
</dbReference>
<dbReference type="CDD" id="cd00014">
    <property type="entry name" value="CH_SF"/>
    <property type="match status" value="1"/>
</dbReference>
<dbReference type="InterPro" id="IPR036872">
    <property type="entry name" value="CH_dom_sf"/>
</dbReference>
<dbReference type="RefSeq" id="XP_062788756.1">
    <property type="nucleotide sequence ID" value="XM_062932705.1"/>
</dbReference>
<dbReference type="SUPFAM" id="SSF57889">
    <property type="entry name" value="Cysteine-rich domain"/>
    <property type="match status" value="1"/>
</dbReference>
<feature type="compositionally biased region" description="Basic and acidic residues" evidence="10">
    <location>
        <begin position="1545"/>
        <end position="1554"/>
    </location>
</feature>
<feature type="binding site" evidence="9">
    <location>
        <position position="1099"/>
    </location>
    <ligand>
        <name>ATP</name>
        <dbReference type="ChEBI" id="CHEBI:30616"/>
    </ligand>
</feature>
<feature type="region of interest" description="Disordered" evidence="10">
    <location>
        <begin position="631"/>
        <end position="757"/>
    </location>
</feature>
<evidence type="ECO:0000256" key="3">
    <source>
        <dbReference type="ARBA" id="ARBA00022679"/>
    </source>
</evidence>
<keyword evidence="8 9" id="KW-0067">ATP-binding</keyword>